<dbReference type="InterPro" id="IPR001932">
    <property type="entry name" value="PPM-type_phosphatase-like_dom"/>
</dbReference>
<name>A0A645FBV3_9ZZZZ</name>
<dbReference type="SUPFAM" id="SSF81606">
    <property type="entry name" value="PP2C-like"/>
    <property type="match status" value="1"/>
</dbReference>
<dbReference type="EC" id="3.1.3.16" evidence="2"/>
<dbReference type="SMART" id="SM00332">
    <property type="entry name" value="PP2Cc"/>
    <property type="match status" value="1"/>
</dbReference>
<sequence>MELGTDVTPTELRIALDMCINGANRNILEAALTNPQHMGMGTTLVVGLFRSDRLLLAHVGDSRCYRLRDGALQQITRDHSWLQEQIDAGLLTPQQAQNSEYGNLVTRALGVETSVQIEFNEFPVEPQDLYILCSDGLTDMIGDGDLAALATAPAPLTEKAARMIQLANAMGGRDNISVVLVQAAGEKHRHIKPSLVSRLLRSH</sequence>
<feature type="domain" description="PPM-type phosphatase" evidence="1">
    <location>
        <begin position="1"/>
        <end position="183"/>
    </location>
</feature>
<dbReference type="InterPro" id="IPR015655">
    <property type="entry name" value="PP2C"/>
</dbReference>
<evidence type="ECO:0000313" key="2">
    <source>
        <dbReference type="EMBL" id="MPN10819.1"/>
    </source>
</evidence>
<organism evidence="2">
    <name type="scientific">bioreactor metagenome</name>
    <dbReference type="NCBI Taxonomy" id="1076179"/>
    <lineage>
        <taxon>unclassified sequences</taxon>
        <taxon>metagenomes</taxon>
        <taxon>ecological metagenomes</taxon>
    </lineage>
</organism>
<dbReference type="Pfam" id="PF13672">
    <property type="entry name" value="PP2C_2"/>
    <property type="match status" value="1"/>
</dbReference>
<dbReference type="Gene3D" id="3.60.40.10">
    <property type="entry name" value="PPM-type phosphatase domain"/>
    <property type="match status" value="1"/>
</dbReference>
<dbReference type="InterPro" id="IPR036457">
    <property type="entry name" value="PPM-type-like_dom_sf"/>
</dbReference>
<dbReference type="PANTHER" id="PTHR47992">
    <property type="entry name" value="PROTEIN PHOSPHATASE"/>
    <property type="match status" value="1"/>
</dbReference>
<protein>
    <submittedName>
        <fullName evidence="2">Serine/threonine phosphatase stp</fullName>
        <ecNumber evidence="2">3.1.3.16</ecNumber>
    </submittedName>
</protein>
<proteinExistence type="predicted"/>
<accession>A0A645FBV3</accession>
<dbReference type="PROSITE" id="PS51746">
    <property type="entry name" value="PPM_2"/>
    <property type="match status" value="1"/>
</dbReference>
<dbReference type="CDD" id="cd00143">
    <property type="entry name" value="PP2Cc"/>
    <property type="match status" value="1"/>
</dbReference>
<dbReference type="AlphaFoldDB" id="A0A645FBV3"/>
<dbReference type="SMART" id="SM00331">
    <property type="entry name" value="PP2C_SIG"/>
    <property type="match status" value="1"/>
</dbReference>
<dbReference type="EMBL" id="VSSQ01057005">
    <property type="protein sequence ID" value="MPN10819.1"/>
    <property type="molecule type" value="Genomic_DNA"/>
</dbReference>
<comment type="caution">
    <text evidence="2">The sequence shown here is derived from an EMBL/GenBank/DDBJ whole genome shotgun (WGS) entry which is preliminary data.</text>
</comment>
<gene>
    <name evidence="2" type="primary">stp_14</name>
    <name evidence="2" type="ORF">SDC9_158116</name>
</gene>
<evidence type="ECO:0000259" key="1">
    <source>
        <dbReference type="PROSITE" id="PS51746"/>
    </source>
</evidence>
<keyword evidence="2" id="KW-0378">Hydrolase</keyword>
<dbReference type="GO" id="GO:0004722">
    <property type="term" value="F:protein serine/threonine phosphatase activity"/>
    <property type="evidence" value="ECO:0007669"/>
    <property type="project" value="UniProtKB-EC"/>
</dbReference>
<reference evidence="2" key="1">
    <citation type="submission" date="2019-08" db="EMBL/GenBank/DDBJ databases">
        <authorList>
            <person name="Kucharzyk K."/>
            <person name="Murdoch R.W."/>
            <person name="Higgins S."/>
            <person name="Loffler F."/>
        </authorList>
    </citation>
    <scope>NUCLEOTIDE SEQUENCE</scope>
</reference>